<evidence type="ECO:0000313" key="2">
    <source>
        <dbReference type="EMBL" id="KIM42190.1"/>
    </source>
</evidence>
<reference evidence="2 3" key="1">
    <citation type="submission" date="2014-04" db="EMBL/GenBank/DDBJ databases">
        <authorList>
            <consortium name="DOE Joint Genome Institute"/>
            <person name="Kuo A."/>
            <person name="Gay G."/>
            <person name="Dore J."/>
            <person name="Kohler A."/>
            <person name="Nagy L.G."/>
            <person name="Floudas D."/>
            <person name="Copeland A."/>
            <person name="Barry K.W."/>
            <person name="Cichocki N."/>
            <person name="Veneault-Fourrey C."/>
            <person name="LaButti K."/>
            <person name="Lindquist E.A."/>
            <person name="Lipzen A."/>
            <person name="Lundell T."/>
            <person name="Morin E."/>
            <person name="Murat C."/>
            <person name="Sun H."/>
            <person name="Tunlid A."/>
            <person name="Henrissat B."/>
            <person name="Grigoriev I.V."/>
            <person name="Hibbett D.S."/>
            <person name="Martin F."/>
            <person name="Nordberg H.P."/>
            <person name="Cantor M.N."/>
            <person name="Hua S.X."/>
        </authorList>
    </citation>
    <scope>NUCLEOTIDE SEQUENCE [LARGE SCALE GENOMIC DNA]</scope>
    <source>
        <strain evidence="3">h7</strain>
    </source>
</reference>
<name>A0A0C3C004_HEBCY</name>
<accession>A0A0C3C004</accession>
<keyword evidence="3" id="KW-1185">Reference proteome</keyword>
<evidence type="ECO:0000256" key="1">
    <source>
        <dbReference type="SAM" id="MobiDB-lite"/>
    </source>
</evidence>
<evidence type="ECO:0000313" key="3">
    <source>
        <dbReference type="Proteomes" id="UP000053424"/>
    </source>
</evidence>
<dbReference type="HOGENOM" id="CLU_1555447_0_0_1"/>
<gene>
    <name evidence="2" type="ORF">M413DRAFT_26992</name>
</gene>
<reference evidence="3" key="2">
    <citation type="submission" date="2015-01" db="EMBL/GenBank/DDBJ databases">
        <title>Evolutionary Origins and Diversification of the Mycorrhizal Mutualists.</title>
        <authorList>
            <consortium name="DOE Joint Genome Institute"/>
            <consortium name="Mycorrhizal Genomics Consortium"/>
            <person name="Kohler A."/>
            <person name="Kuo A."/>
            <person name="Nagy L.G."/>
            <person name="Floudas D."/>
            <person name="Copeland A."/>
            <person name="Barry K.W."/>
            <person name="Cichocki N."/>
            <person name="Veneault-Fourrey C."/>
            <person name="LaButti K."/>
            <person name="Lindquist E.A."/>
            <person name="Lipzen A."/>
            <person name="Lundell T."/>
            <person name="Morin E."/>
            <person name="Murat C."/>
            <person name="Riley R."/>
            <person name="Ohm R."/>
            <person name="Sun H."/>
            <person name="Tunlid A."/>
            <person name="Henrissat B."/>
            <person name="Grigoriev I.V."/>
            <person name="Hibbett D.S."/>
            <person name="Martin F."/>
        </authorList>
    </citation>
    <scope>NUCLEOTIDE SEQUENCE [LARGE SCALE GENOMIC DNA]</scope>
    <source>
        <strain evidence="3">h7</strain>
    </source>
</reference>
<feature type="region of interest" description="Disordered" evidence="1">
    <location>
        <begin position="66"/>
        <end position="87"/>
    </location>
</feature>
<proteinExistence type="predicted"/>
<dbReference type="AlphaFoldDB" id="A0A0C3C004"/>
<dbReference type="Proteomes" id="UP000053424">
    <property type="component" value="Unassembled WGS sequence"/>
</dbReference>
<feature type="compositionally biased region" description="Acidic residues" evidence="1">
    <location>
        <begin position="78"/>
        <end position="87"/>
    </location>
</feature>
<protein>
    <submittedName>
        <fullName evidence="2">Uncharacterized protein</fullName>
    </submittedName>
</protein>
<dbReference type="EMBL" id="KN831778">
    <property type="protein sequence ID" value="KIM42190.1"/>
    <property type="molecule type" value="Genomic_DNA"/>
</dbReference>
<organism evidence="2 3">
    <name type="scientific">Hebeloma cylindrosporum</name>
    <dbReference type="NCBI Taxonomy" id="76867"/>
    <lineage>
        <taxon>Eukaryota</taxon>
        <taxon>Fungi</taxon>
        <taxon>Dikarya</taxon>
        <taxon>Basidiomycota</taxon>
        <taxon>Agaricomycotina</taxon>
        <taxon>Agaricomycetes</taxon>
        <taxon>Agaricomycetidae</taxon>
        <taxon>Agaricales</taxon>
        <taxon>Agaricineae</taxon>
        <taxon>Hymenogastraceae</taxon>
        <taxon>Hebeloma</taxon>
    </lineage>
</organism>
<sequence>MNQSGLATTTEEDTVVAIIRAMQALGLNVCLAADFQGDVPSLVARLDAAMQHQLARHLEISSQQDSAVASIAERRTEDSEDADITTDEESQAIAVAQALDYLAEEATQAADLEARFLENEELEELERAPDRWAHLDWSLDDMSYDPYNSDDDQCGCYSSYGKDDDGEVVHYDCEYS</sequence>